<organism evidence="1 2">
    <name type="scientific">Paramuricea clavata</name>
    <name type="common">Red gorgonian</name>
    <name type="synonym">Violescent sea-whip</name>
    <dbReference type="NCBI Taxonomy" id="317549"/>
    <lineage>
        <taxon>Eukaryota</taxon>
        <taxon>Metazoa</taxon>
        <taxon>Cnidaria</taxon>
        <taxon>Anthozoa</taxon>
        <taxon>Octocorallia</taxon>
        <taxon>Malacalcyonacea</taxon>
        <taxon>Plexauridae</taxon>
        <taxon>Paramuricea</taxon>
    </lineage>
</organism>
<dbReference type="SMART" id="SM00612">
    <property type="entry name" value="Kelch"/>
    <property type="match status" value="6"/>
</dbReference>
<dbReference type="AlphaFoldDB" id="A0A7D9HIK3"/>
<dbReference type="InterPro" id="IPR011705">
    <property type="entry name" value="BACK"/>
</dbReference>
<dbReference type="PRINTS" id="PR00501">
    <property type="entry name" value="KELCHREPEAT"/>
</dbReference>
<dbReference type="UniPathway" id="UPA00143"/>
<dbReference type="Proteomes" id="UP001152795">
    <property type="component" value="Unassembled WGS sequence"/>
</dbReference>
<dbReference type="PIRSF" id="PIRSF037037">
    <property type="entry name" value="Kelch-like_protein_gigaxonin"/>
    <property type="match status" value="1"/>
</dbReference>
<evidence type="ECO:0000313" key="2">
    <source>
        <dbReference type="Proteomes" id="UP001152795"/>
    </source>
</evidence>
<dbReference type="EMBL" id="CACRXK020000513">
    <property type="protein sequence ID" value="CAB3982527.1"/>
    <property type="molecule type" value="Genomic_DNA"/>
</dbReference>
<dbReference type="SMART" id="SM00225">
    <property type="entry name" value="BTB"/>
    <property type="match status" value="1"/>
</dbReference>
<dbReference type="PANTHER" id="PTHR24412">
    <property type="entry name" value="KELCH PROTEIN"/>
    <property type="match status" value="1"/>
</dbReference>
<dbReference type="Gene3D" id="2.120.10.80">
    <property type="entry name" value="Kelch-type beta propeller"/>
    <property type="match status" value="2"/>
</dbReference>
<dbReference type="InterPro" id="IPR000210">
    <property type="entry name" value="BTB/POZ_dom"/>
</dbReference>
<dbReference type="Gene3D" id="3.30.710.10">
    <property type="entry name" value="Potassium Channel Kv1.1, Chain A"/>
    <property type="match status" value="1"/>
</dbReference>
<dbReference type="SUPFAM" id="SSF117281">
    <property type="entry name" value="Kelch motif"/>
    <property type="match status" value="2"/>
</dbReference>
<dbReference type="SUPFAM" id="SSF54695">
    <property type="entry name" value="POZ domain"/>
    <property type="match status" value="1"/>
</dbReference>
<dbReference type="FunFam" id="1.25.40.420:FF:000001">
    <property type="entry name" value="Kelch-like family member 12"/>
    <property type="match status" value="1"/>
</dbReference>
<dbReference type="FunFam" id="3.30.710.10:FF:000001">
    <property type="entry name" value="Kelch-like family member 20"/>
    <property type="match status" value="1"/>
</dbReference>
<protein>
    <submittedName>
        <fullName evidence="1">Kelch 17</fullName>
    </submittedName>
</protein>
<sequence>MAGVNGIFIKTESPFMSHTVCSHATRVLSLMNRHRREKEKLCDVVLRVGSRDITTHRAVLAACSPYFYAMFSGELAESRSRVVAMQDIHPDIMENLVEFAYTGRININVENVQALLATSSLIQFHEVGELCCKFLETQLDPSNCLGIRKFVEAHGCTNFLESVDRFVLEKFKEVVKSEEYNLLPGELLIKVLSSDDLNVNFEEEVYESVLKWVSFNISERSELLPRILENVRLPLISKDYLLSKIDNEPLVRLNMACRDLLDEAKNYYLVPDRRAQMRCKRTKPRKSTVGWLFAVGGKEAGETIANSVECYHMYSNKWQRAAPLNSARQQLGVGVISGSLYAVGGSDGYSRLNSVERYDRELDRWTYTKSLNTSRSGVGVGTLGDALYALGGYDGRTCLKTVERYDPQVDCWSCVASLNVTRSFPGALQFFISLKCFRNNILYGFVRHRLFEIKSQIYTLYASVYVPLSVPIFIFVMVILGVAELGNSLFVIGGNDGTSFLNSCEHYDPLTNRWSYVPPMSRPRAGVGAAVVDGILYVAGGFDGISRLSLVEMFEPRMNAWQEVAAMNSCRDGVCMVNYGSQLYAIGGIDGPSYLSTVEIFDPKNNKWEEVLQMETCRAAAGVAVLPDVYGM</sequence>
<proteinExistence type="predicted"/>
<dbReference type="Pfam" id="PF00651">
    <property type="entry name" value="BTB"/>
    <property type="match status" value="1"/>
</dbReference>
<dbReference type="Pfam" id="PF07707">
    <property type="entry name" value="BACK"/>
    <property type="match status" value="1"/>
</dbReference>
<gene>
    <name evidence="1" type="ORF">PACLA_8A070323</name>
</gene>
<comment type="caution">
    <text evidence="1">The sequence shown here is derived from an EMBL/GenBank/DDBJ whole genome shotgun (WGS) entry which is preliminary data.</text>
</comment>
<accession>A0A7D9HIK3</accession>
<dbReference type="InterPro" id="IPR015915">
    <property type="entry name" value="Kelch-typ_b-propeller"/>
</dbReference>
<dbReference type="Gene3D" id="1.25.40.420">
    <property type="match status" value="1"/>
</dbReference>
<keyword evidence="2" id="KW-1185">Reference proteome</keyword>
<dbReference type="GO" id="GO:0016567">
    <property type="term" value="P:protein ubiquitination"/>
    <property type="evidence" value="ECO:0007669"/>
    <property type="project" value="UniProtKB-UniPathway"/>
</dbReference>
<dbReference type="Pfam" id="PF24681">
    <property type="entry name" value="Kelch_KLHDC2_KLHL20_DRC7"/>
    <property type="match status" value="1"/>
</dbReference>
<dbReference type="InterPro" id="IPR017096">
    <property type="entry name" value="BTB-kelch_protein"/>
</dbReference>
<reference evidence="1" key="1">
    <citation type="submission" date="2020-04" db="EMBL/GenBank/DDBJ databases">
        <authorList>
            <person name="Alioto T."/>
            <person name="Alioto T."/>
            <person name="Gomez Garrido J."/>
        </authorList>
    </citation>
    <scope>NUCLEOTIDE SEQUENCE</scope>
    <source>
        <strain evidence="1">A484AB</strain>
    </source>
</reference>
<dbReference type="InterPro" id="IPR006652">
    <property type="entry name" value="Kelch_1"/>
</dbReference>
<dbReference type="PROSITE" id="PS50097">
    <property type="entry name" value="BTB"/>
    <property type="match status" value="1"/>
</dbReference>
<name>A0A7D9HIK3_PARCT</name>
<dbReference type="SMART" id="SM00875">
    <property type="entry name" value="BACK"/>
    <property type="match status" value="1"/>
</dbReference>
<dbReference type="PANTHER" id="PTHR24412:SF475">
    <property type="entry name" value="KELCH-LIKE PROTEIN 17"/>
    <property type="match status" value="1"/>
</dbReference>
<dbReference type="InterPro" id="IPR011333">
    <property type="entry name" value="SKP1/BTB/POZ_sf"/>
</dbReference>
<dbReference type="OrthoDB" id="45365at2759"/>
<dbReference type="Pfam" id="PF01344">
    <property type="entry name" value="Kelch_1"/>
    <property type="match status" value="2"/>
</dbReference>
<evidence type="ECO:0000313" key="1">
    <source>
        <dbReference type="EMBL" id="CAB3982527.1"/>
    </source>
</evidence>